<dbReference type="SUPFAM" id="SSF52540">
    <property type="entry name" value="P-loop containing nucleoside triphosphate hydrolases"/>
    <property type="match status" value="1"/>
</dbReference>
<dbReference type="EnsemblMetazoa" id="Aqu2.1.25248_001">
    <property type="protein sequence ID" value="Aqu2.1.25248_001"/>
    <property type="gene ID" value="Aqu2.1.25248"/>
</dbReference>
<dbReference type="InterPro" id="IPR006073">
    <property type="entry name" value="GTP-bd"/>
</dbReference>
<name>A0A1X7UBC6_AMPQE</name>
<keyword evidence="1" id="KW-0812">Transmembrane</keyword>
<dbReference type="Gene3D" id="3.40.50.300">
    <property type="entry name" value="P-loop containing nucleotide triphosphate hydrolases"/>
    <property type="match status" value="1"/>
</dbReference>
<organism evidence="3">
    <name type="scientific">Amphimedon queenslandica</name>
    <name type="common">Sponge</name>
    <dbReference type="NCBI Taxonomy" id="400682"/>
    <lineage>
        <taxon>Eukaryota</taxon>
        <taxon>Metazoa</taxon>
        <taxon>Porifera</taxon>
        <taxon>Demospongiae</taxon>
        <taxon>Heteroscleromorpha</taxon>
        <taxon>Haplosclerida</taxon>
        <taxon>Niphatidae</taxon>
        <taxon>Amphimedon</taxon>
    </lineage>
</organism>
<sequence>MAVRPDEEEIELEEQQSREAIADRELSIQEDTVSHRDIIVDQELSISIQPQSPPESFTIFVIGKTGAGKSLLINSLLGEEEALVSDGLHPAGHKPLERHDGVFCGVPTTFYDTRGIGDPKFNKKELIKEFKKTIKSKGDRYLIFMCQEFSSRLDDATHQFLLDLAKQFKKDYNVWKKSILVLTKANSYKYIHRPATIEEREIDKEDAKRTKMIEMMKNWCLNFKSSLVEYGVPEEIILRMNVCSTSAYDEEIPIYESWKETLKKVCIEAQQDWDINEERRRQEIATRNIGAVAGGICTLMVPVVGPYIGTAVGAIIGLKLGRKSFEKSMKKSEAEKYATEAINFEEKGKSFAFLSKFTRPTSSS</sequence>
<dbReference type="GO" id="GO:0005525">
    <property type="term" value="F:GTP binding"/>
    <property type="evidence" value="ECO:0007669"/>
    <property type="project" value="InterPro"/>
</dbReference>
<dbReference type="Pfam" id="PF01926">
    <property type="entry name" value="MMR_HSR1"/>
    <property type="match status" value="1"/>
</dbReference>
<protein>
    <recommendedName>
        <fullName evidence="2">G domain-containing protein</fullName>
    </recommendedName>
</protein>
<feature type="transmembrane region" description="Helical" evidence="1">
    <location>
        <begin position="299"/>
        <end position="321"/>
    </location>
</feature>
<keyword evidence="1" id="KW-1133">Transmembrane helix</keyword>
<dbReference type="AlphaFoldDB" id="A0A1X7UBC6"/>
<proteinExistence type="predicted"/>
<dbReference type="InterPro" id="IPR027417">
    <property type="entry name" value="P-loop_NTPase"/>
</dbReference>
<reference evidence="3" key="1">
    <citation type="submission" date="2017-05" db="UniProtKB">
        <authorList>
            <consortium name="EnsemblMetazoa"/>
        </authorList>
    </citation>
    <scope>IDENTIFICATION</scope>
</reference>
<evidence type="ECO:0000256" key="1">
    <source>
        <dbReference type="SAM" id="Phobius"/>
    </source>
</evidence>
<dbReference type="OrthoDB" id="8954335at2759"/>
<keyword evidence="1" id="KW-0472">Membrane</keyword>
<dbReference type="InParanoid" id="A0A1X7UBC6"/>
<evidence type="ECO:0000313" key="3">
    <source>
        <dbReference type="EnsemblMetazoa" id="Aqu2.1.25248_001"/>
    </source>
</evidence>
<evidence type="ECO:0000259" key="2">
    <source>
        <dbReference type="Pfam" id="PF01926"/>
    </source>
</evidence>
<feature type="domain" description="G" evidence="2">
    <location>
        <begin position="59"/>
        <end position="164"/>
    </location>
</feature>
<accession>A0A1X7UBC6</accession>